<evidence type="ECO:0000256" key="1">
    <source>
        <dbReference type="SAM" id="MobiDB-lite"/>
    </source>
</evidence>
<evidence type="ECO:0000313" key="2">
    <source>
        <dbReference type="EMBL" id="KAL0640122.1"/>
    </source>
</evidence>
<gene>
    <name evidence="2" type="ORF">Q9L58_000950</name>
</gene>
<dbReference type="Proteomes" id="UP001447188">
    <property type="component" value="Unassembled WGS sequence"/>
</dbReference>
<evidence type="ECO:0000313" key="3">
    <source>
        <dbReference type="Proteomes" id="UP001447188"/>
    </source>
</evidence>
<accession>A0ABR3GWP7</accession>
<keyword evidence="3" id="KW-1185">Reference proteome</keyword>
<name>A0ABR3GWP7_9PEZI</name>
<protein>
    <submittedName>
        <fullName evidence="2">Uncharacterized protein</fullName>
    </submittedName>
</protein>
<sequence length="82" mass="9463">MKRLVERLSREENVQETQEAGGVASRPRRHLVKGLYLRKFSQDEVMEESEEEVKGQNGKWGVATGDEIMGGYEEAIEEEYMK</sequence>
<reference evidence="2 3" key="1">
    <citation type="submission" date="2024-02" db="EMBL/GenBank/DDBJ databases">
        <title>Discinaceae phylogenomics.</title>
        <authorList>
            <person name="Dirks A.C."/>
            <person name="James T.Y."/>
        </authorList>
    </citation>
    <scope>NUCLEOTIDE SEQUENCE [LARGE SCALE GENOMIC DNA]</scope>
    <source>
        <strain evidence="2 3">ACD0624</strain>
    </source>
</reference>
<feature type="region of interest" description="Disordered" evidence="1">
    <location>
        <begin position="1"/>
        <end position="25"/>
    </location>
</feature>
<dbReference type="EMBL" id="JBBBZM010000006">
    <property type="protein sequence ID" value="KAL0640122.1"/>
    <property type="molecule type" value="Genomic_DNA"/>
</dbReference>
<feature type="compositionally biased region" description="Basic and acidic residues" evidence="1">
    <location>
        <begin position="1"/>
        <end position="13"/>
    </location>
</feature>
<proteinExistence type="predicted"/>
<comment type="caution">
    <text evidence="2">The sequence shown here is derived from an EMBL/GenBank/DDBJ whole genome shotgun (WGS) entry which is preliminary data.</text>
</comment>
<organism evidence="2 3">
    <name type="scientific">Discina gigas</name>
    <dbReference type="NCBI Taxonomy" id="1032678"/>
    <lineage>
        <taxon>Eukaryota</taxon>
        <taxon>Fungi</taxon>
        <taxon>Dikarya</taxon>
        <taxon>Ascomycota</taxon>
        <taxon>Pezizomycotina</taxon>
        <taxon>Pezizomycetes</taxon>
        <taxon>Pezizales</taxon>
        <taxon>Discinaceae</taxon>
        <taxon>Discina</taxon>
    </lineage>
</organism>